<keyword evidence="5" id="KW-0001">2Fe-2S</keyword>
<evidence type="ECO:0000256" key="10">
    <source>
        <dbReference type="ARBA" id="ARBA00023004"/>
    </source>
</evidence>
<feature type="transmembrane region" description="Helical" evidence="13">
    <location>
        <begin position="176"/>
        <end position="195"/>
    </location>
</feature>
<feature type="transmembrane region" description="Helical" evidence="13">
    <location>
        <begin position="115"/>
        <end position="133"/>
    </location>
</feature>
<evidence type="ECO:0000256" key="2">
    <source>
        <dbReference type="ARBA" id="ARBA00004141"/>
    </source>
</evidence>
<accession>A0ABS9TCG4</accession>
<keyword evidence="10" id="KW-0408">Iron</keyword>
<feature type="transmembrane region" description="Helical" evidence="13">
    <location>
        <begin position="313"/>
        <end position="333"/>
    </location>
</feature>
<comment type="caution">
    <text evidence="15">The sequence shown here is derived from an EMBL/GenBank/DDBJ whole genome shotgun (WGS) entry which is preliminary data.</text>
</comment>
<dbReference type="InterPro" id="IPR050415">
    <property type="entry name" value="MRET"/>
</dbReference>
<dbReference type="Pfam" id="PF08022">
    <property type="entry name" value="FAD_binding_8"/>
    <property type="match status" value="1"/>
</dbReference>
<dbReference type="Proteomes" id="UP001299970">
    <property type="component" value="Unassembled WGS sequence"/>
</dbReference>
<evidence type="ECO:0000256" key="11">
    <source>
        <dbReference type="ARBA" id="ARBA00023014"/>
    </source>
</evidence>
<dbReference type="InterPro" id="IPR013130">
    <property type="entry name" value="Fe3_Rdtase_TM_dom"/>
</dbReference>
<evidence type="ECO:0000313" key="15">
    <source>
        <dbReference type="EMBL" id="MCH6166230.1"/>
    </source>
</evidence>
<dbReference type="SUPFAM" id="SSF52343">
    <property type="entry name" value="Ferredoxin reductase-like, C-terminal NADP-linked domain"/>
    <property type="match status" value="1"/>
</dbReference>
<evidence type="ECO:0000256" key="9">
    <source>
        <dbReference type="ARBA" id="ARBA00023002"/>
    </source>
</evidence>
<gene>
    <name evidence="15" type="ORF">MMF94_11090</name>
</gene>
<dbReference type="Gene3D" id="2.40.30.10">
    <property type="entry name" value="Translation factors"/>
    <property type="match status" value="1"/>
</dbReference>
<dbReference type="Pfam" id="PF01794">
    <property type="entry name" value="Ferric_reduct"/>
    <property type="match status" value="1"/>
</dbReference>
<evidence type="ECO:0000256" key="5">
    <source>
        <dbReference type="ARBA" id="ARBA00022714"/>
    </source>
</evidence>
<name>A0ABS9TCG4_9PSEU</name>
<feature type="transmembrane region" description="Helical" evidence="13">
    <location>
        <begin position="35"/>
        <end position="55"/>
    </location>
</feature>
<dbReference type="SUPFAM" id="SSF63380">
    <property type="entry name" value="Riboflavin synthase domain-like"/>
    <property type="match status" value="1"/>
</dbReference>
<feature type="domain" description="FAD-binding FR-type" evidence="14">
    <location>
        <begin position="200"/>
        <end position="306"/>
    </location>
</feature>
<dbReference type="Pfam" id="PF00175">
    <property type="entry name" value="NAD_binding_1"/>
    <property type="match status" value="1"/>
</dbReference>
<evidence type="ECO:0000256" key="12">
    <source>
        <dbReference type="ARBA" id="ARBA00023136"/>
    </source>
</evidence>
<feature type="transmembrane region" description="Helical" evidence="13">
    <location>
        <begin position="145"/>
        <end position="164"/>
    </location>
</feature>
<keyword evidence="8 13" id="KW-1133">Transmembrane helix</keyword>
<dbReference type="CDD" id="cd06198">
    <property type="entry name" value="FNR_like_3"/>
    <property type="match status" value="1"/>
</dbReference>
<comment type="cofactor">
    <cofactor evidence="1">
        <name>FAD</name>
        <dbReference type="ChEBI" id="CHEBI:57692"/>
    </cofactor>
</comment>
<keyword evidence="9" id="KW-0560">Oxidoreductase</keyword>
<dbReference type="InterPro" id="IPR017927">
    <property type="entry name" value="FAD-bd_FR_type"/>
</dbReference>
<dbReference type="PANTHER" id="PTHR47354">
    <property type="entry name" value="NADH OXIDOREDUCTASE HCR"/>
    <property type="match status" value="1"/>
</dbReference>
<evidence type="ECO:0000259" key="14">
    <source>
        <dbReference type="PROSITE" id="PS51384"/>
    </source>
</evidence>
<reference evidence="15 16" key="1">
    <citation type="submission" date="2022-03" db="EMBL/GenBank/DDBJ databases">
        <title>Pseudonocardia alaer sp. nov., a novel actinomycete isolated from reed forest soil.</title>
        <authorList>
            <person name="Wang L."/>
        </authorList>
    </citation>
    <scope>NUCLEOTIDE SEQUENCE [LARGE SCALE GENOMIC DNA]</scope>
    <source>
        <strain evidence="15 16">Y-16303</strain>
    </source>
</reference>
<evidence type="ECO:0000256" key="8">
    <source>
        <dbReference type="ARBA" id="ARBA00022989"/>
    </source>
</evidence>
<keyword evidence="6" id="KW-0479">Metal-binding</keyword>
<evidence type="ECO:0000256" key="6">
    <source>
        <dbReference type="ARBA" id="ARBA00022723"/>
    </source>
</evidence>
<sequence length="442" mass="48314">MKRVVVRAAWVTAFVALPLVPLVLLVGVRAELEPGVSVALGLVALSALFGAIVVASRLRSLTRGLGMEQLLVVHRYIGLVLLGLVLAHTAVVVLANPARNIKYLDLVHASPGMRAATISTLALILLALTALLRRRLRLPYQVWRIAHLALTATAVGGAALHVVLRNNLVNEDGARTWFVSLIGALVVILLVRWCLRPLLAERGGFRVRGIRPESDDVSTLVLAPTGWRRSSRRDALAFAPGQFAWLRLRRWGLLSDHPFTIASGARADGTLEFTVRHIGDYTRTLGRLRPGTRVFLDGPHGSFSVDHMRSTGLVLLAGGVGITPMMSMLRTLADRGDRRPHRLLVSGRSPDDLLFAEELEDLKARLHLTVVPTLTQPYPGWTGSTGRIDAEMLSTVLPGSFRRNQLDYFLCGSGSFVNGMITTLDDIGIPRQRIHTEQFDAV</sequence>
<keyword evidence="11" id="KW-0411">Iron-sulfur</keyword>
<keyword evidence="4 13" id="KW-0812">Transmembrane</keyword>
<dbReference type="RefSeq" id="WP_241036258.1">
    <property type="nucleotide sequence ID" value="NZ_BAAAJF010000020.1"/>
</dbReference>
<dbReference type="InterPro" id="IPR001433">
    <property type="entry name" value="OxRdtase_FAD/NAD-bd"/>
</dbReference>
<keyword evidence="12 13" id="KW-0472">Membrane</keyword>
<dbReference type="PRINTS" id="PR00410">
    <property type="entry name" value="PHEHYDRXLASE"/>
</dbReference>
<dbReference type="PANTHER" id="PTHR47354:SF6">
    <property type="entry name" value="NADH OXIDOREDUCTASE HCR"/>
    <property type="match status" value="1"/>
</dbReference>
<protein>
    <submittedName>
        <fullName evidence="15">Ferric reductase-like transmembrane domain-containing protein</fullName>
    </submittedName>
</protein>
<dbReference type="InterPro" id="IPR013112">
    <property type="entry name" value="FAD-bd_8"/>
</dbReference>
<keyword evidence="3" id="KW-0285">Flavoprotein</keyword>
<comment type="subcellular location">
    <subcellularLocation>
        <location evidence="2">Membrane</location>
        <topology evidence="2">Multi-pass membrane protein</topology>
    </subcellularLocation>
</comment>
<evidence type="ECO:0000256" key="1">
    <source>
        <dbReference type="ARBA" id="ARBA00001974"/>
    </source>
</evidence>
<evidence type="ECO:0000256" key="3">
    <source>
        <dbReference type="ARBA" id="ARBA00022630"/>
    </source>
</evidence>
<dbReference type="InterPro" id="IPR039261">
    <property type="entry name" value="FNR_nucleotide-bd"/>
</dbReference>
<feature type="transmembrane region" description="Helical" evidence="13">
    <location>
        <begin position="76"/>
        <end position="95"/>
    </location>
</feature>
<evidence type="ECO:0000256" key="7">
    <source>
        <dbReference type="ARBA" id="ARBA00022827"/>
    </source>
</evidence>
<dbReference type="InterPro" id="IPR017938">
    <property type="entry name" value="Riboflavin_synthase-like_b-brl"/>
</dbReference>
<evidence type="ECO:0000256" key="4">
    <source>
        <dbReference type="ARBA" id="ARBA00022692"/>
    </source>
</evidence>
<keyword evidence="16" id="KW-1185">Reference proteome</keyword>
<dbReference type="Gene3D" id="3.40.50.80">
    <property type="entry name" value="Nucleotide-binding domain of ferredoxin-NADP reductase (FNR) module"/>
    <property type="match status" value="1"/>
</dbReference>
<proteinExistence type="predicted"/>
<evidence type="ECO:0000256" key="13">
    <source>
        <dbReference type="SAM" id="Phobius"/>
    </source>
</evidence>
<keyword evidence="7" id="KW-0274">FAD</keyword>
<dbReference type="EMBL" id="JAKXMK010000008">
    <property type="protein sequence ID" value="MCH6166230.1"/>
    <property type="molecule type" value="Genomic_DNA"/>
</dbReference>
<dbReference type="PROSITE" id="PS51384">
    <property type="entry name" value="FAD_FR"/>
    <property type="match status" value="1"/>
</dbReference>
<evidence type="ECO:0000313" key="16">
    <source>
        <dbReference type="Proteomes" id="UP001299970"/>
    </source>
</evidence>
<organism evidence="15 16">
    <name type="scientific">Pseudonocardia alaniniphila</name>
    <dbReference type="NCBI Taxonomy" id="75291"/>
    <lineage>
        <taxon>Bacteria</taxon>
        <taxon>Bacillati</taxon>
        <taxon>Actinomycetota</taxon>
        <taxon>Actinomycetes</taxon>
        <taxon>Pseudonocardiales</taxon>
        <taxon>Pseudonocardiaceae</taxon>
        <taxon>Pseudonocardia</taxon>
    </lineage>
</organism>